<feature type="region of interest" description="Disordered" evidence="7">
    <location>
        <begin position="223"/>
        <end position="251"/>
    </location>
</feature>
<feature type="coiled-coil region" evidence="6">
    <location>
        <begin position="51"/>
        <end position="78"/>
    </location>
</feature>
<dbReference type="EMBL" id="UYWX01020435">
    <property type="protein sequence ID" value="VDM32528.1"/>
    <property type="molecule type" value="Genomic_DNA"/>
</dbReference>
<evidence type="ECO:0000313" key="8">
    <source>
        <dbReference type="EMBL" id="VDM32528.1"/>
    </source>
</evidence>
<keyword evidence="3" id="KW-0805">Transcription regulation</keyword>
<dbReference type="Gene3D" id="1.20.5.1500">
    <property type="match status" value="1"/>
</dbReference>
<protein>
    <submittedName>
        <fullName evidence="10">RH1 domain-containing protein</fullName>
    </submittedName>
</protein>
<keyword evidence="2" id="KW-0678">Repressor</keyword>
<evidence type="ECO:0000256" key="5">
    <source>
        <dbReference type="ARBA" id="ARBA00023242"/>
    </source>
</evidence>
<dbReference type="STRING" id="6205.A0A0R3X3V7"/>
<dbReference type="PANTHER" id="PTHR21964">
    <property type="entry name" value="BREAST CANCER METASTASIS-SUPPRESSOR 1"/>
    <property type="match status" value="1"/>
</dbReference>
<dbReference type="GO" id="GO:0010468">
    <property type="term" value="P:regulation of gene expression"/>
    <property type="evidence" value="ECO:0007669"/>
    <property type="project" value="UniProtKB-ARBA"/>
</dbReference>
<dbReference type="SMART" id="SM01401">
    <property type="entry name" value="Sds3"/>
    <property type="match status" value="1"/>
</dbReference>
<organism evidence="10">
    <name type="scientific">Hydatigena taeniaeformis</name>
    <name type="common">Feline tapeworm</name>
    <name type="synonym">Taenia taeniaeformis</name>
    <dbReference type="NCBI Taxonomy" id="6205"/>
    <lineage>
        <taxon>Eukaryota</taxon>
        <taxon>Metazoa</taxon>
        <taxon>Spiralia</taxon>
        <taxon>Lophotrochozoa</taxon>
        <taxon>Platyhelminthes</taxon>
        <taxon>Cestoda</taxon>
        <taxon>Eucestoda</taxon>
        <taxon>Cyclophyllidea</taxon>
        <taxon>Taeniidae</taxon>
        <taxon>Hydatigera</taxon>
    </lineage>
</organism>
<evidence type="ECO:0000313" key="9">
    <source>
        <dbReference type="Proteomes" id="UP000274429"/>
    </source>
</evidence>
<feature type="compositionally biased region" description="Acidic residues" evidence="7">
    <location>
        <begin position="278"/>
        <end position="291"/>
    </location>
</feature>
<evidence type="ECO:0000256" key="2">
    <source>
        <dbReference type="ARBA" id="ARBA00022491"/>
    </source>
</evidence>
<keyword evidence="9" id="KW-1185">Reference proteome</keyword>
<dbReference type="OrthoDB" id="20886at2759"/>
<evidence type="ECO:0000256" key="6">
    <source>
        <dbReference type="SAM" id="Coils"/>
    </source>
</evidence>
<reference evidence="10" key="1">
    <citation type="submission" date="2017-02" db="UniProtKB">
        <authorList>
            <consortium name="WormBaseParasite"/>
        </authorList>
    </citation>
    <scope>IDENTIFICATION</scope>
</reference>
<keyword evidence="4" id="KW-0804">Transcription</keyword>
<keyword evidence="6" id="KW-0175">Coiled coil</keyword>
<evidence type="ECO:0000256" key="3">
    <source>
        <dbReference type="ARBA" id="ARBA00023015"/>
    </source>
</evidence>
<dbReference type="AlphaFoldDB" id="A0A0R3X3V7"/>
<gene>
    <name evidence="8" type="ORF">TTAC_LOCUS8040</name>
</gene>
<dbReference type="InterPro" id="IPR013907">
    <property type="entry name" value="Sds3"/>
</dbReference>
<proteinExistence type="predicted"/>
<keyword evidence="5" id="KW-0539">Nucleus</keyword>
<reference evidence="8 9" key="2">
    <citation type="submission" date="2018-11" db="EMBL/GenBank/DDBJ databases">
        <authorList>
            <consortium name="Pathogen Informatics"/>
        </authorList>
    </citation>
    <scope>NUCLEOTIDE SEQUENCE [LARGE SCALE GENOMIC DNA]</scope>
</reference>
<dbReference type="GO" id="GO:0005654">
    <property type="term" value="C:nucleoplasm"/>
    <property type="evidence" value="ECO:0007669"/>
    <property type="project" value="UniProtKB-ARBA"/>
</dbReference>
<name>A0A0R3X3V7_HYDTA</name>
<feature type="region of interest" description="Disordered" evidence="7">
    <location>
        <begin position="276"/>
        <end position="296"/>
    </location>
</feature>
<dbReference type="Proteomes" id="UP000274429">
    <property type="component" value="Unassembled WGS sequence"/>
</dbReference>
<evidence type="ECO:0000256" key="1">
    <source>
        <dbReference type="ARBA" id="ARBA00004123"/>
    </source>
</evidence>
<accession>A0A0R3X3V7</accession>
<sequence>MNVAAKAIEEVQPTELAKPDAVPGSSVGGDIDLKVDTEAEADLLAVEAIPESALEVVKRELIREIAELEWEFKQIKEALFAERIAQVDRKLQQLRASEAPELLKVFELVDETYSIRKQVCIDFLLLLTCIGHSITIQVAKHRRDFELEVANKEFDNALQMTTYDAEENLRTTEERVRLRIQEGICALQVERAMAKRTRQTLKTGASGGGEKSCLQGPLRDEPLRQQNAGLGHSNHHLHHDHRSSSPSTTLRPSAEVAALLVPGLDDDEELMRMKIEGAEDEEEEEGEEAVDMEEKRDDLTSVVLDPNYLPGVDLEPRRKPVTLSPSFPRLVYELDEEDIRVDIESITNAIKVGRLFPVHNLSFHTADILTNGRIRGLLN</sequence>
<evidence type="ECO:0000313" key="10">
    <source>
        <dbReference type="WBParaSite" id="TTAC_0000805501-mRNA-1"/>
    </source>
</evidence>
<feature type="region of interest" description="Disordered" evidence="7">
    <location>
        <begin position="198"/>
        <end position="217"/>
    </location>
</feature>
<evidence type="ECO:0000256" key="7">
    <source>
        <dbReference type="SAM" id="MobiDB-lite"/>
    </source>
</evidence>
<evidence type="ECO:0000256" key="4">
    <source>
        <dbReference type="ARBA" id="ARBA00023163"/>
    </source>
</evidence>
<dbReference type="WBParaSite" id="TTAC_0000805501-mRNA-1">
    <property type="protein sequence ID" value="TTAC_0000805501-mRNA-1"/>
    <property type="gene ID" value="TTAC_0000805501"/>
</dbReference>
<comment type="subcellular location">
    <subcellularLocation>
        <location evidence="1">Nucleus</location>
    </subcellularLocation>
</comment>